<feature type="transmembrane region" description="Helical" evidence="1">
    <location>
        <begin position="137"/>
        <end position="156"/>
    </location>
</feature>
<comment type="caution">
    <text evidence="2">The sequence shown here is derived from an EMBL/GenBank/DDBJ whole genome shotgun (WGS) entry which is preliminary data.</text>
</comment>
<keyword evidence="1" id="KW-0812">Transmembrane</keyword>
<sequence length="285" mass="31170">MNKFKTIVGGFFIGLANIIPGVSGGTMAVIFGVYDTLINGILSIFKTPYKTFKSLLPILIGLGIGIIFGVFVIDFGYREVPLLTTLIFVGLILGGIKTIYNKIQTKDYKHIITFVIAFIIMILLPLLNSNLSVHTGWVYYVMLVVVGFIAAGTMIAPGISGSLVLLILGYYSHVLGLAKNGLEAFFTMDMPRLFELIPPIIMFVLGLAIGLVVFSKLMQIVMIRFESLFYAAIFGLLVSSPISILTLLNQSTPLTSFHWIEIVSGIILSIGAAYMSYAIIKYSEN</sequence>
<evidence type="ECO:0000313" key="2">
    <source>
        <dbReference type="EMBL" id="MCU0105039.1"/>
    </source>
</evidence>
<feature type="transmembrane region" description="Helical" evidence="1">
    <location>
        <begin position="55"/>
        <end position="76"/>
    </location>
</feature>
<dbReference type="InterPro" id="IPR007163">
    <property type="entry name" value="VCA0040-like"/>
</dbReference>
<accession>A0ABT2PVQ9</accession>
<dbReference type="PANTHER" id="PTHR37308">
    <property type="entry name" value="INTEGRAL MEMBRANE PROTEIN"/>
    <property type="match status" value="1"/>
</dbReference>
<dbReference type="Pfam" id="PF04018">
    <property type="entry name" value="VCA0040-like"/>
    <property type="match status" value="1"/>
</dbReference>
<keyword evidence="1" id="KW-1133">Transmembrane helix</keyword>
<feature type="transmembrane region" description="Helical" evidence="1">
    <location>
        <begin position="112"/>
        <end position="131"/>
    </location>
</feature>
<evidence type="ECO:0000313" key="3">
    <source>
        <dbReference type="Proteomes" id="UP001209076"/>
    </source>
</evidence>
<dbReference type="EMBL" id="JAOEGN010000008">
    <property type="protein sequence ID" value="MCU0105039.1"/>
    <property type="molecule type" value="Genomic_DNA"/>
</dbReference>
<keyword evidence="1" id="KW-0472">Membrane</keyword>
<dbReference type="PANTHER" id="PTHR37308:SF1">
    <property type="entry name" value="POLYPRENYL-PHOSPHATE TRANSPORTER"/>
    <property type="match status" value="1"/>
</dbReference>
<evidence type="ECO:0000256" key="1">
    <source>
        <dbReference type="SAM" id="Phobius"/>
    </source>
</evidence>
<reference evidence="3" key="1">
    <citation type="submission" date="2023-07" db="EMBL/GenBank/DDBJ databases">
        <title>Novel Mycoplasma species identified in domestic and wild animals.</title>
        <authorList>
            <person name="Volokhov D.V."/>
            <person name="Furtak V.A."/>
            <person name="Zagorodnyaya T.A."/>
        </authorList>
    </citation>
    <scope>NUCLEOTIDE SEQUENCE [LARGE SCALE GENOMIC DNA]</scope>
    <source>
        <strain evidence="3">92-19</strain>
    </source>
</reference>
<protein>
    <submittedName>
        <fullName evidence="2">DUF368 domain-containing protein</fullName>
    </submittedName>
</protein>
<organism evidence="2 3">
    <name type="scientific">Paracholeplasma vituli</name>
    <dbReference type="NCBI Taxonomy" id="69473"/>
    <lineage>
        <taxon>Bacteria</taxon>
        <taxon>Bacillati</taxon>
        <taxon>Mycoplasmatota</taxon>
        <taxon>Mollicutes</taxon>
        <taxon>Acholeplasmatales</taxon>
        <taxon>Acholeplasmataceae</taxon>
        <taxon>Paracholeplasma</taxon>
    </lineage>
</organism>
<dbReference type="Proteomes" id="UP001209076">
    <property type="component" value="Unassembled WGS sequence"/>
</dbReference>
<name>A0ABT2PVQ9_9MOLU</name>
<feature type="transmembrane region" description="Helical" evidence="1">
    <location>
        <begin position="194"/>
        <end position="215"/>
    </location>
</feature>
<keyword evidence="3" id="KW-1185">Reference proteome</keyword>
<proteinExistence type="predicted"/>
<feature type="transmembrane region" description="Helical" evidence="1">
    <location>
        <begin position="259"/>
        <end position="280"/>
    </location>
</feature>
<feature type="transmembrane region" description="Helical" evidence="1">
    <location>
        <begin position="6"/>
        <end position="34"/>
    </location>
</feature>
<feature type="transmembrane region" description="Helical" evidence="1">
    <location>
        <begin position="82"/>
        <end position="100"/>
    </location>
</feature>
<gene>
    <name evidence="2" type="ORF">N7603_05155</name>
</gene>
<dbReference type="RefSeq" id="WP_262096302.1">
    <property type="nucleotide sequence ID" value="NZ_JAOEGN010000008.1"/>
</dbReference>
<feature type="transmembrane region" description="Helical" evidence="1">
    <location>
        <begin position="227"/>
        <end position="247"/>
    </location>
</feature>